<dbReference type="Pfam" id="PF04434">
    <property type="entry name" value="SWIM"/>
    <property type="match status" value="1"/>
</dbReference>
<dbReference type="EMBL" id="LAZR01045448">
    <property type="protein sequence ID" value="KKK98849.1"/>
    <property type="molecule type" value="Genomic_DNA"/>
</dbReference>
<dbReference type="PROSITE" id="PS50966">
    <property type="entry name" value="ZF_SWIM"/>
    <property type="match status" value="1"/>
</dbReference>
<organism evidence="2">
    <name type="scientific">marine sediment metagenome</name>
    <dbReference type="NCBI Taxonomy" id="412755"/>
    <lineage>
        <taxon>unclassified sequences</taxon>
        <taxon>metagenomes</taxon>
        <taxon>ecological metagenomes</taxon>
    </lineage>
</organism>
<reference evidence="2" key="1">
    <citation type="journal article" date="2015" name="Nature">
        <title>Complex archaea that bridge the gap between prokaryotes and eukaryotes.</title>
        <authorList>
            <person name="Spang A."/>
            <person name="Saw J.H."/>
            <person name="Jorgensen S.L."/>
            <person name="Zaremba-Niedzwiedzka K."/>
            <person name="Martijn J."/>
            <person name="Lind A.E."/>
            <person name="van Eijk R."/>
            <person name="Schleper C."/>
            <person name="Guy L."/>
            <person name="Ettema T.J."/>
        </authorList>
    </citation>
    <scope>NUCLEOTIDE SEQUENCE</scope>
</reference>
<dbReference type="GO" id="GO:0008270">
    <property type="term" value="F:zinc ion binding"/>
    <property type="evidence" value="ECO:0007669"/>
    <property type="project" value="InterPro"/>
</dbReference>
<sequence length="146" mass="16805">MTVARKSKWVRRWEVAASNGGTWIVAQDKDGRWGCSCPVWKFKRKECHHIAAIKRDPSEEITEPTFEYRLAMVDRPQRKDGLLLIPLVAIGNTNQEATICNFLLDQGWPMGEVRRQRRIPREWTAQAIRGHVQAHGEAVFPTGETR</sequence>
<dbReference type="AlphaFoldDB" id="A0A0F9C8Z8"/>
<evidence type="ECO:0000259" key="1">
    <source>
        <dbReference type="PROSITE" id="PS50966"/>
    </source>
</evidence>
<name>A0A0F9C8Z8_9ZZZZ</name>
<protein>
    <recommendedName>
        <fullName evidence="1">SWIM-type domain-containing protein</fullName>
    </recommendedName>
</protein>
<accession>A0A0F9C8Z8</accession>
<feature type="domain" description="SWIM-type" evidence="1">
    <location>
        <begin position="23"/>
        <end position="58"/>
    </location>
</feature>
<proteinExistence type="predicted"/>
<dbReference type="InterPro" id="IPR007527">
    <property type="entry name" value="Znf_SWIM"/>
</dbReference>
<evidence type="ECO:0000313" key="2">
    <source>
        <dbReference type="EMBL" id="KKK98849.1"/>
    </source>
</evidence>
<gene>
    <name evidence="2" type="ORF">LCGC14_2638650</name>
</gene>
<comment type="caution">
    <text evidence="2">The sequence shown here is derived from an EMBL/GenBank/DDBJ whole genome shotgun (WGS) entry which is preliminary data.</text>
</comment>